<evidence type="ECO:0000256" key="6">
    <source>
        <dbReference type="SAM" id="Phobius"/>
    </source>
</evidence>
<proteinExistence type="inferred from homology"/>
<comment type="subcellular location">
    <subcellularLocation>
        <location evidence="1">Membrane</location>
        <topology evidence="1">Multi-pass membrane protein</topology>
    </subcellularLocation>
</comment>
<evidence type="ECO:0000313" key="8">
    <source>
        <dbReference type="EMBL" id="MBB4063289.1"/>
    </source>
</evidence>
<evidence type="ECO:0000256" key="3">
    <source>
        <dbReference type="ARBA" id="ARBA00022692"/>
    </source>
</evidence>
<dbReference type="PANTHER" id="PTHR32322">
    <property type="entry name" value="INNER MEMBRANE TRANSPORTER"/>
    <property type="match status" value="1"/>
</dbReference>
<organism evidence="8 9">
    <name type="scientific">Gellertiella hungarica</name>
    <dbReference type="NCBI Taxonomy" id="1572859"/>
    <lineage>
        <taxon>Bacteria</taxon>
        <taxon>Pseudomonadati</taxon>
        <taxon>Pseudomonadota</taxon>
        <taxon>Alphaproteobacteria</taxon>
        <taxon>Hyphomicrobiales</taxon>
        <taxon>Rhizobiaceae</taxon>
        <taxon>Gellertiella</taxon>
    </lineage>
</organism>
<sequence length="294" mass="31603">MLDRFAPVIFVLLWSSGWIVAKYAAFHADALFFLFIRFGLSVVAFGVFCAATGARFPREPRLVLHAVLSGVFLHGLYLGPLWWAIEMGVPAGLSGIIAGLQPLLTAIAAAMLLGERLAPIQRLGLLLGFIGIGIAISPKLATFSMDMLHEQALPLVVNLLGMVSVTAGTLYQKRHLQSGDIRWIATLQYVGATLVLLPASLVIGTWHYDFSLTANLSLAWSVLGLSMGAIGLLLRLIRQGQVSRAASLVYLMPPLVALEAALFFGEPLTPAIVAGALIVVMGVYLTNRKGRESR</sequence>
<feature type="transmembrane region" description="Helical" evidence="6">
    <location>
        <begin position="248"/>
        <end position="265"/>
    </location>
</feature>
<feature type="domain" description="EamA" evidence="7">
    <location>
        <begin position="9"/>
        <end position="134"/>
    </location>
</feature>
<keyword evidence="5 6" id="KW-0472">Membrane</keyword>
<name>A0A7W6J1X9_9HYPH</name>
<evidence type="ECO:0000256" key="1">
    <source>
        <dbReference type="ARBA" id="ARBA00004141"/>
    </source>
</evidence>
<dbReference type="Pfam" id="PF00892">
    <property type="entry name" value="EamA"/>
    <property type="match status" value="2"/>
</dbReference>
<keyword evidence="4 6" id="KW-1133">Transmembrane helix</keyword>
<comment type="similarity">
    <text evidence="2">Belongs to the EamA transporter family.</text>
</comment>
<dbReference type="EMBL" id="JACIEZ010000001">
    <property type="protein sequence ID" value="MBB4063289.1"/>
    <property type="molecule type" value="Genomic_DNA"/>
</dbReference>
<dbReference type="AlphaFoldDB" id="A0A7W6J1X9"/>
<feature type="transmembrane region" description="Helical" evidence="6">
    <location>
        <begin position="31"/>
        <end position="50"/>
    </location>
</feature>
<feature type="domain" description="EamA" evidence="7">
    <location>
        <begin position="159"/>
        <end position="287"/>
    </location>
</feature>
<feature type="transmembrane region" description="Helical" evidence="6">
    <location>
        <begin position="183"/>
        <end position="206"/>
    </location>
</feature>
<protein>
    <submittedName>
        <fullName evidence="8">Drug/metabolite transporter (DMT)-like permease</fullName>
    </submittedName>
</protein>
<dbReference type="Proteomes" id="UP000528286">
    <property type="component" value="Unassembled WGS sequence"/>
</dbReference>
<evidence type="ECO:0000256" key="5">
    <source>
        <dbReference type="ARBA" id="ARBA00023136"/>
    </source>
</evidence>
<dbReference type="PANTHER" id="PTHR32322:SF2">
    <property type="entry name" value="EAMA DOMAIN-CONTAINING PROTEIN"/>
    <property type="match status" value="1"/>
</dbReference>
<dbReference type="InterPro" id="IPR000620">
    <property type="entry name" value="EamA_dom"/>
</dbReference>
<comment type="caution">
    <text evidence="8">The sequence shown here is derived from an EMBL/GenBank/DDBJ whole genome shotgun (WGS) entry which is preliminary data.</text>
</comment>
<feature type="transmembrane region" description="Helical" evidence="6">
    <location>
        <begin position="62"/>
        <end position="85"/>
    </location>
</feature>
<keyword evidence="9" id="KW-1185">Reference proteome</keyword>
<reference evidence="8 9" key="1">
    <citation type="submission" date="2020-08" db="EMBL/GenBank/DDBJ databases">
        <title>Genomic Encyclopedia of Type Strains, Phase IV (KMG-IV): sequencing the most valuable type-strain genomes for metagenomic binning, comparative biology and taxonomic classification.</title>
        <authorList>
            <person name="Goeker M."/>
        </authorList>
    </citation>
    <scope>NUCLEOTIDE SEQUENCE [LARGE SCALE GENOMIC DNA]</scope>
    <source>
        <strain evidence="8 9">DSM 29853</strain>
    </source>
</reference>
<dbReference type="RefSeq" id="WP_183364484.1">
    <property type="nucleotide sequence ID" value="NZ_JACIEZ010000001.1"/>
</dbReference>
<gene>
    <name evidence="8" type="ORF">GGR23_000450</name>
</gene>
<feature type="transmembrane region" description="Helical" evidence="6">
    <location>
        <begin position="218"/>
        <end position="236"/>
    </location>
</feature>
<evidence type="ECO:0000256" key="2">
    <source>
        <dbReference type="ARBA" id="ARBA00007362"/>
    </source>
</evidence>
<evidence type="ECO:0000313" key="9">
    <source>
        <dbReference type="Proteomes" id="UP000528286"/>
    </source>
</evidence>
<dbReference type="InterPro" id="IPR050638">
    <property type="entry name" value="AA-Vitamin_Transporters"/>
</dbReference>
<dbReference type="Gene3D" id="1.10.3730.20">
    <property type="match status" value="1"/>
</dbReference>
<keyword evidence="3 6" id="KW-0812">Transmembrane</keyword>
<accession>A0A7W6J1X9</accession>
<dbReference type="GO" id="GO:0016020">
    <property type="term" value="C:membrane"/>
    <property type="evidence" value="ECO:0007669"/>
    <property type="project" value="UniProtKB-SubCell"/>
</dbReference>
<evidence type="ECO:0000259" key="7">
    <source>
        <dbReference type="Pfam" id="PF00892"/>
    </source>
</evidence>
<dbReference type="InterPro" id="IPR037185">
    <property type="entry name" value="EmrE-like"/>
</dbReference>
<feature type="transmembrane region" description="Helical" evidence="6">
    <location>
        <begin position="91"/>
        <end position="113"/>
    </location>
</feature>
<feature type="transmembrane region" description="Helical" evidence="6">
    <location>
        <begin position="125"/>
        <end position="145"/>
    </location>
</feature>
<feature type="transmembrane region" description="Helical" evidence="6">
    <location>
        <begin position="271"/>
        <end position="287"/>
    </location>
</feature>
<evidence type="ECO:0000256" key="4">
    <source>
        <dbReference type="ARBA" id="ARBA00022989"/>
    </source>
</evidence>
<dbReference type="SUPFAM" id="SSF103481">
    <property type="entry name" value="Multidrug resistance efflux transporter EmrE"/>
    <property type="match status" value="2"/>
</dbReference>
<feature type="transmembrane region" description="Helical" evidence="6">
    <location>
        <begin position="151"/>
        <end position="171"/>
    </location>
</feature>